<feature type="transmembrane region" description="Helical" evidence="1">
    <location>
        <begin position="40"/>
        <end position="63"/>
    </location>
</feature>
<keyword evidence="4" id="KW-1185">Reference proteome</keyword>
<dbReference type="Pfam" id="PF06580">
    <property type="entry name" value="His_kinase"/>
    <property type="match status" value="1"/>
</dbReference>
<dbReference type="AlphaFoldDB" id="A0A6G9AM19"/>
<keyword evidence="1" id="KW-0812">Transmembrane</keyword>
<evidence type="ECO:0000313" key="4">
    <source>
        <dbReference type="Proteomes" id="UP000501802"/>
    </source>
</evidence>
<keyword evidence="3" id="KW-0418">Kinase</keyword>
<gene>
    <name evidence="3" type="ORF">G8759_12475</name>
</gene>
<dbReference type="PANTHER" id="PTHR34220:SF7">
    <property type="entry name" value="SENSOR HISTIDINE KINASE YPDA"/>
    <property type="match status" value="1"/>
</dbReference>
<evidence type="ECO:0000256" key="1">
    <source>
        <dbReference type="SAM" id="Phobius"/>
    </source>
</evidence>
<dbReference type="EMBL" id="CP050063">
    <property type="protein sequence ID" value="QIP13384.1"/>
    <property type="molecule type" value="Genomic_DNA"/>
</dbReference>
<feature type="transmembrane region" description="Helical" evidence="1">
    <location>
        <begin position="114"/>
        <end position="136"/>
    </location>
</feature>
<dbReference type="GO" id="GO:0016020">
    <property type="term" value="C:membrane"/>
    <property type="evidence" value="ECO:0007669"/>
    <property type="project" value="InterPro"/>
</dbReference>
<dbReference type="Proteomes" id="UP000501802">
    <property type="component" value="Chromosome"/>
</dbReference>
<keyword evidence="1" id="KW-0472">Membrane</keyword>
<dbReference type="InterPro" id="IPR050640">
    <property type="entry name" value="Bact_2-comp_sensor_kinase"/>
</dbReference>
<protein>
    <submittedName>
        <fullName evidence="3">Histidine kinase</fullName>
    </submittedName>
</protein>
<keyword evidence="3" id="KW-0808">Transferase</keyword>
<proteinExistence type="predicted"/>
<dbReference type="RefSeq" id="WP_167208400.1">
    <property type="nucleotide sequence ID" value="NZ_CP050063.1"/>
</dbReference>
<evidence type="ECO:0000313" key="3">
    <source>
        <dbReference type="EMBL" id="QIP13384.1"/>
    </source>
</evidence>
<sequence>MKKPVIIFLHIGYWLLYWFLFTFLYFLSRATSHAIFDDDWAVIIGLASLTGFISFYAFYSWLVPIYLTKQRVPEFIAYGLAVSVVTGFLTTLVISLTVYSIASIFPEVEGEVTLVSTFTVLALVNGLLGTIIRGFITWFDEIRVKEALVNKNLQIELSLLKAQINPHFLFNTLNNIDVLIEHDAKTASLYLNKLSDLLRFVLYEAQADQISLTNELEYIRKYVELQKIRTTNSHFVDFQIIGQPGSLTIAPMIFIPYIENAFKHATNKKVNDAIRIQIAIDGEELRFCCVNVIDKGRTTVQTHGGLGNQLLSQRLALLYPDQHKLDVRATEDEYRVDLLVQVKAHELPHR</sequence>
<dbReference type="PANTHER" id="PTHR34220">
    <property type="entry name" value="SENSOR HISTIDINE KINASE YPDA"/>
    <property type="match status" value="1"/>
</dbReference>
<feature type="domain" description="Signal transduction histidine kinase internal region" evidence="2">
    <location>
        <begin position="156"/>
        <end position="232"/>
    </location>
</feature>
<accession>A0A6G9AM19</accession>
<reference evidence="3 4" key="1">
    <citation type="submission" date="2020-03" db="EMBL/GenBank/DDBJ databases">
        <authorList>
            <person name="Kim M.K."/>
        </authorList>
    </citation>
    <scope>NUCLEOTIDE SEQUENCE [LARGE SCALE GENOMIC DNA]</scope>
    <source>
        <strain evidence="3 4">BT328</strain>
    </source>
</reference>
<dbReference type="KEGG" id="spib:G8759_12475"/>
<feature type="transmembrane region" description="Helical" evidence="1">
    <location>
        <begin position="7"/>
        <end position="28"/>
    </location>
</feature>
<organism evidence="3 4">
    <name type="scientific">Spirosoma aureum</name>
    <dbReference type="NCBI Taxonomy" id="2692134"/>
    <lineage>
        <taxon>Bacteria</taxon>
        <taxon>Pseudomonadati</taxon>
        <taxon>Bacteroidota</taxon>
        <taxon>Cytophagia</taxon>
        <taxon>Cytophagales</taxon>
        <taxon>Cytophagaceae</taxon>
        <taxon>Spirosoma</taxon>
    </lineage>
</organism>
<evidence type="ECO:0000259" key="2">
    <source>
        <dbReference type="Pfam" id="PF06580"/>
    </source>
</evidence>
<dbReference type="Gene3D" id="3.30.565.10">
    <property type="entry name" value="Histidine kinase-like ATPase, C-terminal domain"/>
    <property type="match status" value="1"/>
</dbReference>
<name>A0A6G9AM19_9BACT</name>
<dbReference type="InterPro" id="IPR010559">
    <property type="entry name" value="Sig_transdc_His_kin_internal"/>
</dbReference>
<keyword evidence="1" id="KW-1133">Transmembrane helix</keyword>
<dbReference type="GO" id="GO:0000155">
    <property type="term" value="F:phosphorelay sensor kinase activity"/>
    <property type="evidence" value="ECO:0007669"/>
    <property type="project" value="InterPro"/>
</dbReference>
<feature type="transmembrane region" description="Helical" evidence="1">
    <location>
        <begin position="75"/>
        <end position="102"/>
    </location>
</feature>
<dbReference type="InterPro" id="IPR036890">
    <property type="entry name" value="HATPase_C_sf"/>
</dbReference>